<comment type="caution">
    <text evidence="3">The sequence shown here is derived from an EMBL/GenBank/DDBJ whole genome shotgun (WGS) entry which is preliminary data.</text>
</comment>
<dbReference type="PANTHER" id="PTHR18870">
    <property type="entry name" value="PROTEIN TAG-278-RELATED"/>
    <property type="match status" value="1"/>
</dbReference>
<feature type="coiled-coil region" evidence="2">
    <location>
        <begin position="826"/>
        <end position="853"/>
    </location>
</feature>
<evidence type="ECO:0000313" key="3">
    <source>
        <dbReference type="EMBL" id="KAJ3221929.1"/>
    </source>
</evidence>
<name>A0AAD5Y155_9FUNG</name>
<evidence type="ECO:0000256" key="2">
    <source>
        <dbReference type="SAM" id="Coils"/>
    </source>
</evidence>
<feature type="coiled-coil region" evidence="2">
    <location>
        <begin position="130"/>
        <end position="204"/>
    </location>
</feature>
<keyword evidence="1 2" id="KW-0175">Coiled coil</keyword>
<organism evidence="3 4">
    <name type="scientific">Clydaea vesicula</name>
    <dbReference type="NCBI Taxonomy" id="447962"/>
    <lineage>
        <taxon>Eukaryota</taxon>
        <taxon>Fungi</taxon>
        <taxon>Fungi incertae sedis</taxon>
        <taxon>Chytridiomycota</taxon>
        <taxon>Chytridiomycota incertae sedis</taxon>
        <taxon>Chytridiomycetes</taxon>
        <taxon>Lobulomycetales</taxon>
        <taxon>Lobulomycetaceae</taxon>
        <taxon>Clydaea</taxon>
    </lineage>
</organism>
<proteinExistence type="predicted"/>
<feature type="coiled-coil region" evidence="2">
    <location>
        <begin position="443"/>
        <end position="578"/>
    </location>
</feature>
<keyword evidence="4" id="KW-1185">Reference proteome</keyword>
<evidence type="ECO:0000256" key="1">
    <source>
        <dbReference type="ARBA" id="ARBA00023054"/>
    </source>
</evidence>
<dbReference type="PANTHER" id="PTHR18870:SF9">
    <property type="entry name" value="PROTEIN TAG-278-RELATED"/>
    <property type="match status" value="1"/>
</dbReference>
<sequence>MSKKSAGGEIQKAQSLKSVNKYDGSISSETSYKMCKKIAQLTKVVYYLNTKNEDHSTEIKSLISAYEDEINNIYADGNSKIEEANQIAAQKDIELRAHEDVIKSYLDSIAGYEKSAKEDKVANDHLHAKISKLEEFLQKKNEQISDLEQNKNELNSTISTARAYSERDLSVKQEIIDNLSSNASQEMQILKKSYEEKILELETKIAFDAVEHAKEISTREDLLKDTSSLMRKRQEEDAKYFQAESKRLKLAAAEQEKRHSENVKEIENKYIEALEHEGKKQSLLEGKYQALNEELNSKQELLESQKLSTIEKITECNVLKANISTQMDKYVELEKSFYDKSAKLMRTEMLTEQLEGKLMKKNMEYEELDGNYNQLNFDHISLNADYRDLQEKLVEAKGAISEQTQIITNLNKTKEELEFCQSSNEKEIIDLKVQMQDLIVSSANKLASSLATLKAELESKNQLTLMEATETLINKYEKEIAEKLKIIDELKNTIISLKERHDQKFGDLKEELDTIKKKYHEKVKEMDKEIVQLNGQVDTLSNNLKECHTDNTRLKINLEKARSEAEQMELDRSHLYQKMVSIDEQIRTELDAKFRQDMLLAQEEWRIKHEQVILQVTESMHIAQNNEKQLIISKMTDEKIKEIEIITQEYLNKMELSANEKKEIEKSLAASEDSMKVLMAKNSQMQIDHLKEMKLLQESEKSFQLQQKKKMETEFNANLTQMKVSAAISLSNLEKKHAKFVEELKVLHEGEVGELKIGHEHQIEVTKKEFEVLKNNEIEQIRVEQLYKDRKAQEEFNKRLEVRESELTIKWMENIKYIKTKNNEEFVKQQELVEKLTADLELANENYDKFQKLYESEIVTNDALKIDIKGVELSLEMLKQSSKQILKEHEESFIKKSQMEAEELNNAHLEDSQKMLQDFEKAQNFLKAQIQNQTKLLQEADLKYKNREPRQVDAKKICELEEELKVKKTKIKELKEEVQFYKLELNNREANFNKIFNKSPFVGVMPVLSKVRLEIELFTHYCIEKIAIK</sequence>
<feature type="coiled-coil region" evidence="2">
    <location>
        <begin position="351"/>
        <end position="406"/>
    </location>
</feature>
<gene>
    <name evidence="3" type="ORF">HK099_002962</name>
</gene>
<feature type="coiled-coil region" evidence="2">
    <location>
        <begin position="957"/>
        <end position="991"/>
    </location>
</feature>
<feature type="coiled-coil region" evidence="2">
    <location>
        <begin position="243"/>
        <end position="308"/>
    </location>
</feature>
<evidence type="ECO:0000313" key="4">
    <source>
        <dbReference type="Proteomes" id="UP001211065"/>
    </source>
</evidence>
<dbReference type="Proteomes" id="UP001211065">
    <property type="component" value="Unassembled WGS sequence"/>
</dbReference>
<evidence type="ECO:0008006" key="5">
    <source>
        <dbReference type="Google" id="ProtNLM"/>
    </source>
</evidence>
<protein>
    <recommendedName>
        <fullName evidence="5">Protein FAM184A/B N-terminal domain-containing protein</fullName>
    </recommendedName>
</protein>
<accession>A0AAD5Y155</accession>
<dbReference type="AlphaFoldDB" id="A0AAD5Y155"/>
<dbReference type="EMBL" id="JADGJW010000201">
    <property type="protein sequence ID" value="KAJ3221929.1"/>
    <property type="molecule type" value="Genomic_DNA"/>
</dbReference>
<reference evidence="3" key="1">
    <citation type="submission" date="2020-05" db="EMBL/GenBank/DDBJ databases">
        <title>Phylogenomic resolution of chytrid fungi.</title>
        <authorList>
            <person name="Stajich J.E."/>
            <person name="Amses K."/>
            <person name="Simmons R."/>
            <person name="Seto K."/>
            <person name="Myers J."/>
            <person name="Bonds A."/>
            <person name="Quandt C.A."/>
            <person name="Barry K."/>
            <person name="Liu P."/>
            <person name="Grigoriev I."/>
            <person name="Longcore J.E."/>
            <person name="James T.Y."/>
        </authorList>
    </citation>
    <scope>NUCLEOTIDE SEQUENCE</scope>
    <source>
        <strain evidence="3">JEL0476</strain>
    </source>
</reference>